<feature type="region of interest" description="Disordered" evidence="1">
    <location>
        <begin position="1"/>
        <end position="79"/>
    </location>
</feature>
<protein>
    <submittedName>
        <fullName evidence="2">Uncharacterized protein</fullName>
    </submittedName>
</protein>
<accession>A0AAD5R3X7</accession>
<name>A0AAD5R3X7_PARTN</name>
<dbReference type="AlphaFoldDB" id="A0AAD5R3X7"/>
<sequence length="178" mass="19173">MKRLVSIHRHGQDGHGEEGGEEGFFSPLLSKRDKPLLLQNIAKRKEASDGDQTLSSTPSQPVHPRGGQESPEGNPTCSQKPQATIIWALSRLLYVLCSRAGRVKHLPSEQGGPSGKGTSNSAMSVPRATSGRKSTGQMPESPPEYPDYDSVMALYHTCHSMLMADLSGRAPNEAPEAE</sequence>
<proteinExistence type="predicted"/>
<reference evidence="2" key="1">
    <citation type="submission" date="2021-06" db="EMBL/GenBank/DDBJ databases">
        <title>Parelaphostrongylus tenuis whole genome reference sequence.</title>
        <authorList>
            <person name="Garwood T.J."/>
            <person name="Larsen P.A."/>
            <person name="Fountain-Jones N.M."/>
            <person name="Garbe J.R."/>
            <person name="Macchietto M.G."/>
            <person name="Kania S.A."/>
            <person name="Gerhold R.W."/>
            <person name="Richards J.E."/>
            <person name="Wolf T.M."/>
        </authorList>
    </citation>
    <scope>NUCLEOTIDE SEQUENCE</scope>
    <source>
        <strain evidence="2">MNPRO001-30</strain>
        <tissue evidence="2">Meninges</tissue>
    </source>
</reference>
<evidence type="ECO:0000313" key="2">
    <source>
        <dbReference type="EMBL" id="KAJ1369145.1"/>
    </source>
</evidence>
<dbReference type="EMBL" id="JAHQIW010006418">
    <property type="protein sequence ID" value="KAJ1369145.1"/>
    <property type="molecule type" value="Genomic_DNA"/>
</dbReference>
<feature type="compositionally biased region" description="Polar residues" evidence="1">
    <location>
        <begin position="50"/>
        <end position="60"/>
    </location>
</feature>
<gene>
    <name evidence="2" type="ORF">KIN20_030547</name>
</gene>
<dbReference type="Proteomes" id="UP001196413">
    <property type="component" value="Unassembled WGS sequence"/>
</dbReference>
<organism evidence="2 3">
    <name type="scientific">Parelaphostrongylus tenuis</name>
    <name type="common">Meningeal worm</name>
    <dbReference type="NCBI Taxonomy" id="148309"/>
    <lineage>
        <taxon>Eukaryota</taxon>
        <taxon>Metazoa</taxon>
        <taxon>Ecdysozoa</taxon>
        <taxon>Nematoda</taxon>
        <taxon>Chromadorea</taxon>
        <taxon>Rhabditida</taxon>
        <taxon>Rhabditina</taxon>
        <taxon>Rhabditomorpha</taxon>
        <taxon>Strongyloidea</taxon>
        <taxon>Metastrongylidae</taxon>
        <taxon>Parelaphostrongylus</taxon>
    </lineage>
</organism>
<comment type="caution">
    <text evidence="2">The sequence shown here is derived from an EMBL/GenBank/DDBJ whole genome shotgun (WGS) entry which is preliminary data.</text>
</comment>
<keyword evidence="3" id="KW-1185">Reference proteome</keyword>
<evidence type="ECO:0000313" key="3">
    <source>
        <dbReference type="Proteomes" id="UP001196413"/>
    </source>
</evidence>
<feature type="region of interest" description="Disordered" evidence="1">
    <location>
        <begin position="104"/>
        <end position="148"/>
    </location>
</feature>
<evidence type="ECO:0000256" key="1">
    <source>
        <dbReference type="SAM" id="MobiDB-lite"/>
    </source>
</evidence>